<sequence>PPPTPTANHRINPLSQYSPDQITRASGHVHQQNKSDTLGSRRRPTSQRANPSLPRFIPRYRRHPRR</sequence>
<accession>A0A0W0FXX4</accession>
<reference evidence="2 3" key="1">
    <citation type="submission" date="2015-12" db="EMBL/GenBank/DDBJ databases">
        <title>Draft genome sequence of Moniliophthora roreri, the causal agent of frosty pod rot of cacao.</title>
        <authorList>
            <person name="Aime M.C."/>
            <person name="Diaz-Valderrama J.R."/>
            <person name="Kijpornyongpan T."/>
            <person name="Phillips-Mora W."/>
        </authorList>
    </citation>
    <scope>NUCLEOTIDE SEQUENCE [LARGE SCALE GENOMIC DNA]</scope>
    <source>
        <strain evidence="2 3">MCA 2952</strain>
    </source>
</reference>
<feature type="region of interest" description="Disordered" evidence="1">
    <location>
        <begin position="1"/>
        <end position="66"/>
    </location>
</feature>
<comment type="caution">
    <text evidence="2">The sequence shown here is derived from an EMBL/GenBank/DDBJ whole genome shotgun (WGS) entry which is preliminary data.</text>
</comment>
<evidence type="ECO:0000313" key="3">
    <source>
        <dbReference type="Proteomes" id="UP000054988"/>
    </source>
</evidence>
<feature type="non-terminal residue" evidence="2">
    <location>
        <position position="1"/>
    </location>
</feature>
<gene>
    <name evidence="2" type="ORF">WG66_6251</name>
</gene>
<dbReference type="EMBL" id="LATX01001502">
    <property type="protein sequence ID" value="KTB41168.1"/>
    <property type="molecule type" value="Genomic_DNA"/>
</dbReference>
<proteinExistence type="predicted"/>
<evidence type="ECO:0000313" key="2">
    <source>
        <dbReference type="EMBL" id="KTB41168.1"/>
    </source>
</evidence>
<evidence type="ECO:0000256" key="1">
    <source>
        <dbReference type="SAM" id="MobiDB-lite"/>
    </source>
</evidence>
<dbReference type="AlphaFoldDB" id="A0A0W0FXX4"/>
<feature type="compositionally biased region" description="Polar residues" evidence="1">
    <location>
        <begin position="1"/>
        <end position="38"/>
    </location>
</feature>
<dbReference type="Proteomes" id="UP000054988">
    <property type="component" value="Unassembled WGS sequence"/>
</dbReference>
<protein>
    <submittedName>
        <fullName evidence="2">Uncharacterized protein</fullName>
    </submittedName>
</protein>
<organism evidence="2 3">
    <name type="scientific">Moniliophthora roreri</name>
    <name type="common">Frosty pod rot fungus</name>
    <name type="synonym">Monilia roreri</name>
    <dbReference type="NCBI Taxonomy" id="221103"/>
    <lineage>
        <taxon>Eukaryota</taxon>
        <taxon>Fungi</taxon>
        <taxon>Dikarya</taxon>
        <taxon>Basidiomycota</taxon>
        <taxon>Agaricomycotina</taxon>
        <taxon>Agaricomycetes</taxon>
        <taxon>Agaricomycetidae</taxon>
        <taxon>Agaricales</taxon>
        <taxon>Marasmiineae</taxon>
        <taxon>Marasmiaceae</taxon>
        <taxon>Moniliophthora</taxon>
    </lineage>
</organism>
<name>A0A0W0FXX4_MONRR</name>